<dbReference type="InterPro" id="IPR036322">
    <property type="entry name" value="WD40_repeat_dom_sf"/>
</dbReference>
<dbReference type="InterPro" id="IPR027417">
    <property type="entry name" value="P-loop_NTPase"/>
</dbReference>
<gene>
    <name evidence="6" type="ORF">BD410DRAFT_788264</name>
</gene>
<feature type="repeat" description="WD" evidence="3">
    <location>
        <begin position="1472"/>
        <end position="1513"/>
    </location>
</feature>
<name>A0A4Y7Q6D2_9AGAM</name>
<evidence type="ECO:0000313" key="7">
    <source>
        <dbReference type="Proteomes" id="UP000294933"/>
    </source>
</evidence>
<keyword evidence="1 3" id="KW-0853">WD repeat</keyword>
<evidence type="ECO:0000259" key="5">
    <source>
        <dbReference type="Pfam" id="PF24883"/>
    </source>
</evidence>
<dbReference type="Gene3D" id="2.130.10.10">
    <property type="entry name" value="YVTN repeat-like/Quinoprotein amine dehydrogenase"/>
    <property type="match status" value="7"/>
</dbReference>
<evidence type="ECO:0000256" key="3">
    <source>
        <dbReference type="PROSITE-ProRule" id="PRU00221"/>
    </source>
</evidence>
<dbReference type="Gene3D" id="3.40.50.300">
    <property type="entry name" value="P-loop containing nucleotide triphosphate hydrolases"/>
    <property type="match status" value="1"/>
</dbReference>
<dbReference type="InterPro" id="IPR020472">
    <property type="entry name" value="WD40_PAC1"/>
</dbReference>
<feature type="repeat" description="WD" evidence="3">
    <location>
        <begin position="1316"/>
        <end position="1357"/>
    </location>
</feature>
<dbReference type="PROSITE" id="PS50082">
    <property type="entry name" value="WD_REPEATS_2"/>
    <property type="match status" value="13"/>
</dbReference>
<dbReference type="SUPFAM" id="SSF52540">
    <property type="entry name" value="P-loop containing nucleoside triphosphate hydrolases"/>
    <property type="match status" value="1"/>
</dbReference>
<dbReference type="EMBL" id="ML170173">
    <property type="protein sequence ID" value="TDL22886.1"/>
    <property type="molecule type" value="Genomic_DNA"/>
</dbReference>
<dbReference type="InterPro" id="IPR001680">
    <property type="entry name" value="WD40_rpt"/>
</dbReference>
<evidence type="ECO:0000256" key="1">
    <source>
        <dbReference type="ARBA" id="ARBA00022574"/>
    </source>
</evidence>
<dbReference type="PRINTS" id="PR00320">
    <property type="entry name" value="GPROTEINBRPT"/>
</dbReference>
<dbReference type="InterPro" id="IPR050349">
    <property type="entry name" value="WD_LIS1/nudF_dynein_reg"/>
</dbReference>
<dbReference type="SMART" id="SM00320">
    <property type="entry name" value="WD40"/>
    <property type="match status" value="13"/>
</dbReference>
<evidence type="ECO:0000256" key="4">
    <source>
        <dbReference type="SAM" id="MobiDB-lite"/>
    </source>
</evidence>
<dbReference type="InterPro" id="IPR015943">
    <property type="entry name" value="WD40/YVTN_repeat-like_dom_sf"/>
</dbReference>
<feature type="repeat" description="WD" evidence="3">
    <location>
        <begin position="1194"/>
        <end position="1235"/>
    </location>
</feature>
<feature type="repeat" description="WD" evidence="3">
    <location>
        <begin position="1109"/>
        <end position="1150"/>
    </location>
</feature>
<dbReference type="PANTHER" id="PTHR44129">
    <property type="entry name" value="WD REPEAT-CONTAINING PROTEIN POP1"/>
    <property type="match status" value="1"/>
</dbReference>
<keyword evidence="2" id="KW-0677">Repeat</keyword>
<feature type="repeat" description="WD" evidence="3">
    <location>
        <begin position="986"/>
        <end position="1027"/>
    </location>
</feature>
<feature type="repeat" description="WD" evidence="3">
    <location>
        <begin position="1429"/>
        <end position="1470"/>
    </location>
</feature>
<sequence length="1600" mass="175903">MSSSYPPIHPPQPSPSATDEDRVTILGITVLPDDLSKYPPASFHIELHVDGNRKLSLRSHDTNNESKGALRWSLPAGFNLRKGSNLVIELHRKRRLSPWRTKVVVETSLTFEDAQKLLAAKSEPHKGHKLRDNPTITIDLAPCAQIFDALRNALTVGPEMAAKRKSVLDHLGESKQGLLETTLKVGTALGELSPISKAVLGCVNVVYDKLKAQQQCNDLVLDLAEDMACNLGYIRDVYRSALHPQLQQALKDIVPLFEAAKDFIFKFYSETAALHSVVSSSSRKEVDALTKKFNYFKQQFDRGIAVEARLALESLSASNKDNKDDELLKQLKPPGFELGEPIYGCMEGTRADILASIDEWVEDLEAPNILWLRGFPGVGKTAIASSLVQRLRKTGRLGSSFFFERARSKATTVAALWRTVAFDLAKLYPTAKKIITANWEEIAVGAANTVDTRQLFRLLIKESLESMKDSEDPSGRFPVVVIDALDECGGLEGESSDERVMLLETMKSWHHLPTKFKLVVTSRGEADIARALSLRSHCIELPSGNSVNAQTSDDIKLFLKNLLSATEEEYPDIYPFKWFDVINELSTQAAGLFIWARTVAKFVGSAYPVEQLKRIQKNGMKAGNMAALYQLILDISFKESGEDSLQAFREIVGAIVVAKSPLSRSDCMNLLSVNPGMLGFVCSRLQSVLDTGDVLRFSHQSFVDFLLSDENSSAFRIDRATQDRTLALNCLRVMKAGLRFNICNLITSYVRNDESPNSEEITKNPIPTHLSYSCLYWGGHLRSTPFETEILDQLKEVMNELFLYWLEALSLIRGVHTATQTLSSIAEWCRGNDDNIVAFAKDGIKFLAAFGRAISQSAPHIYLSALPFAPSESKISKQFLPRFHGTLSLYTGNVPQWPAIQCVLEGHTDSVTSVAFSQDGRCIVSGSHDMTVRVWDVETGVSQPFQGHTSSVSSVAFSKDGKCIVSGSWDNTIRVWDVETGISQRFQGHTDEVTSVAFSQDGKRILSGSNDCTIRVWDVETGVSQKFQGHTGIVTSVVFSKDGKRIVSGSEDNTIRVWDAETGISQPFQGHTRWVNSVAFSQDGKRIVSGSHDMTVRVWDVETGVSQPFQGHTSSVTSVAFSQDGKRIVSGSGDMTIRVWNMETGASQLFQGQASMVIAVAFSQDGKRIVSGSFDNTIRLWDAETRSVVSGRRNEWHTDAVNSVAFSKDGKRIVSGSRDNTIRLWDTGNGSALPVAFKGPDASVNSVAFMVLGSYLAVFQVWDAETGHIVSGPFAMEDIVYSVAFSQDGKYIASGSDNMTIRVWNVATGDLVSGPFEGHTNLVTSVAISQDGKRIVSGSHDETIMVWDAATGSAVAGPYKKHASRVTSVAFSQDGKRIVSGSLDNTVRVWHLKTGNFISAPLKKRIVSKSGLGNARWDAETPEVISRSFEGHTLGVSSVAISQDGKLIVSGSGDGTIRVWDVETGNVVSGPFNGHTGSVDSVAISQDGKRIVSGSWDRTIRVWNADTSTVISEVSAMGLLHGMEIPPTSDMSKLVDDFEIVDGWFVRSDSAKLFWVPPWNRVGLWWPRNTALIAEDSTHVDFRRFVHGTSWHQCKTDLEH</sequence>
<dbReference type="OrthoDB" id="538223at2759"/>
<dbReference type="PROSITE" id="PS50294">
    <property type="entry name" value="WD_REPEATS_REGION"/>
    <property type="match status" value="13"/>
</dbReference>
<feature type="repeat" description="WD" evidence="3">
    <location>
        <begin position="1027"/>
        <end position="1063"/>
    </location>
</feature>
<feature type="repeat" description="WD" evidence="3">
    <location>
        <begin position="1068"/>
        <end position="1104"/>
    </location>
</feature>
<dbReference type="VEuPathDB" id="FungiDB:BD410DRAFT_788264"/>
<dbReference type="SUPFAM" id="SSF50978">
    <property type="entry name" value="WD40 repeat-like"/>
    <property type="match status" value="2"/>
</dbReference>
<feature type="repeat" description="WD" evidence="3">
    <location>
        <begin position="945"/>
        <end position="986"/>
    </location>
</feature>
<feature type="region of interest" description="Disordered" evidence="4">
    <location>
        <begin position="1"/>
        <end position="21"/>
    </location>
</feature>
<keyword evidence="7" id="KW-1185">Reference proteome</keyword>
<accession>A0A4Y7Q6D2</accession>
<feature type="repeat" description="WD" evidence="3">
    <location>
        <begin position="1273"/>
        <end position="1314"/>
    </location>
</feature>
<dbReference type="InterPro" id="IPR019775">
    <property type="entry name" value="WD40_repeat_CS"/>
</dbReference>
<dbReference type="Pfam" id="PF24883">
    <property type="entry name" value="NPHP3_N"/>
    <property type="match status" value="1"/>
</dbReference>
<feature type="repeat" description="WD" evidence="3">
    <location>
        <begin position="1150"/>
        <end position="1191"/>
    </location>
</feature>
<dbReference type="Pfam" id="PF00400">
    <property type="entry name" value="WD40"/>
    <property type="match status" value="13"/>
</dbReference>
<evidence type="ECO:0000256" key="2">
    <source>
        <dbReference type="ARBA" id="ARBA00022737"/>
    </source>
</evidence>
<feature type="repeat" description="WD" evidence="3">
    <location>
        <begin position="1359"/>
        <end position="1400"/>
    </location>
</feature>
<dbReference type="STRING" id="50990.A0A4Y7Q6D2"/>
<dbReference type="InterPro" id="IPR056884">
    <property type="entry name" value="NPHP3-like_N"/>
</dbReference>
<feature type="domain" description="Nephrocystin 3-like N-terminal" evidence="5">
    <location>
        <begin position="356"/>
        <end position="523"/>
    </location>
</feature>
<dbReference type="PROSITE" id="PS00678">
    <property type="entry name" value="WD_REPEATS_1"/>
    <property type="match status" value="11"/>
</dbReference>
<feature type="repeat" description="WD" evidence="3">
    <location>
        <begin position="904"/>
        <end position="940"/>
    </location>
</feature>
<evidence type="ECO:0000313" key="6">
    <source>
        <dbReference type="EMBL" id="TDL22886.1"/>
    </source>
</evidence>
<proteinExistence type="predicted"/>
<dbReference type="Proteomes" id="UP000294933">
    <property type="component" value="Unassembled WGS sequence"/>
</dbReference>
<protein>
    <recommendedName>
        <fullName evidence="5">Nephrocystin 3-like N-terminal domain-containing protein</fullName>
    </recommendedName>
</protein>
<organism evidence="6 7">
    <name type="scientific">Rickenella mellea</name>
    <dbReference type="NCBI Taxonomy" id="50990"/>
    <lineage>
        <taxon>Eukaryota</taxon>
        <taxon>Fungi</taxon>
        <taxon>Dikarya</taxon>
        <taxon>Basidiomycota</taxon>
        <taxon>Agaricomycotina</taxon>
        <taxon>Agaricomycetes</taxon>
        <taxon>Hymenochaetales</taxon>
        <taxon>Rickenellaceae</taxon>
        <taxon>Rickenella</taxon>
    </lineage>
</organism>
<reference evidence="6 7" key="1">
    <citation type="submission" date="2018-06" db="EMBL/GenBank/DDBJ databases">
        <title>A transcriptomic atlas of mushroom development highlights an independent origin of complex multicellularity.</title>
        <authorList>
            <consortium name="DOE Joint Genome Institute"/>
            <person name="Krizsan K."/>
            <person name="Almasi E."/>
            <person name="Merenyi Z."/>
            <person name="Sahu N."/>
            <person name="Viragh M."/>
            <person name="Koszo T."/>
            <person name="Mondo S."/>
            <person name="Kiss B."/>
            <person name="Balint B."/>
            <person name="Kues U."/>
            <person name="Barry K."/>
            <person name="Hegedus J.C."/>
            <person name="Henrissat B."/>
            <person name="Johnson J."/>
            <person name="Lipzen A."/>
            <person name="Ohm R."/>
            <person name="Nagy I."/>
            <person name="Pangilinan J."/>
            <person name="Yan J."/>
            <person name="Xiong Y."/>
            <person name="Grigoriev I.V."/>
            <person name="Hibbett D.S."/>
            <person name="Nagy L.G."/>
        </authorList>
    </citation>
    <scope>NUCLEOTIDE SEQUENCE [LARGE SCALE GENOMIC DNA]</scope>
    <source>
        <strain evidence="6 7">SZMC22713</strain>
    </source>
</reference>
<dbReference type="CDD" id="cd00200">
    <property type="entry name" value="WD40"/>
    <property type="match status" value="2"/>
</dbReference>